<organism evidence="4">
    <name type="scientific">Ornithodoros erraticus</name>
    <name type="common">European soft tick</name>
    <name type="synonym">Alectorobius erraticus</name>
    <dbReference type="NCBI Taxonomy" id="265619"/>
    <lineage>
        <taxon>Eukaryota</taxon>
        <taxon>Metazoa</taxon>
        <taxon>Ecdysozoa</taxon>
        <taxon>Arthropoda</taxon>
        <taxon>Chelicerata</taxon>
        <taxon>Arachnida</taxon>
        <taxon>Acari</taxon>
        <taxon>Parasitiformes</taxon>
        <taxon>Ixodida</taxon>
        <taxon>Ixodoidea</taxon>
        <taxon>Argasidae</taxon>
        <taxon>Ornithodorinae</taxon>
        <taxon>Ornithodoros</taxon>
    </lineage>
</organism>
<evidence type="ECO:0000259" key="3">
    <source>
        <dbReference type="PROSITE" id="PS51406"/>
    </source>
</evidence>
<keyword evidence="2" id="KW-0732">Signal</keyword>
<evidence type="ECO:0000313" key="4">
    <source>
        <dbReference type="EMBL" id="MAA47367.1"/>
    </source>
</evidence>
<dbReference type="GO" id="GO:0005615">
    <property type="term" value="C:extracellular space"/>
    <property type="evidence" value="ECO:0007669"/>
    <property type="project" value="TreeGrafter"/>
</dbReference>
<dbReference type="InterPro" id="IPR020837">
    <property type="entry name" value="Fibrinogen_CS"/>
</dbReference>
<feature type="domain" description="Fibrinogen C-terminal" evidence="3">
    <location>
        <begin position="43"/>
        <end position="271"/>
    </location>
</feature>
<dbReference type="Pfam" id="PF00147">
    <property type="entry name" value="Fibrinogen_C"/>
    <property type="match status" value="1"/>
</dbReference>
<dbReference type="InterPro" id="IPR036056">
    <property type="entry name" value="Fibrinogen-like_C"/>
</dbReference>
<name>A0A293MNT6_ORNER</name>
<dbReference type="SMART" id="SM00186">
    <property type="entry name" value="FBG"/>
    <property type="match status" value="1"/>
</dbReference>
<sequence length="278" mass="31423">MGTTTLGCVLMLFGVAPVLFHCSPLILDELNNAERAVVSARRMLMKGRPKDCSDLFMAGQTHSGVYDIFPFEDSETRTEVYCDMESDGGGWTVFQRRGQFRNPVYYFYKTWDEYARGFGNLTKEFWLGNNVIHALTANKNMTMRIQLKNHTGDIFTADYDAFKLGNEAELFKITFGNYKGPSDSDGLALARGLSFSTKDKDHDEDPNANCAAAYKGGWWYASCHHANLNGLNLNGPHDSRADGIEWSKRDGNTGLYYYSYPETEMKMRDVTLESVLYT</sequence>
<dbReference type="SUPFAM" id="SSF56496">
    <property type="entry name" value="Fibrinogen C-terminal domain-like"/>
    <property type="match status" value="1"/>
</dbReference>
<feature type="chain" id="PRO_5012810189" evidence="2">
    <location>
        <begin position="21"/>
        <end position="278"/>
    </location>
</feature>
<evidence type="ECO:0000256" key="2">
    <source>
        <dbReference type="SAM" id="SignalP"/>
    </source>
</evidence>
<dbReference type="InterPro" id="IPR002181">
    <property type="entry name" value="Fibrinogen_a/b/g_C_dom"/>
</dbReference>
<dbReference type="CDD" id="cd00087">
    <property type="entry name" value="FReD"/>
    <property type="match status" value="1"/>
</dbReference>
<dbReference type="AlphaFoldDB" id="A0A293MNT6"/>
<evidence type="ECO:0000256" key="1">
    <source>
        <dbReference type="ARBA" id="ARBA00023157"/>
    </source>
</evidence>
<dbReference type="Gene3D" id="3.90.215.10">
    <property type="entry name" value="Gamma Fibrinogen, chain A, domain 1"/>
    <property type="match status" value="1"/>
</dbReference>
<dbReference type="InterPro" id="IPR050373">
    <property type="entry name" value="Fibrinogen_C-term_domain"/>
</dbReference>
<dbReference type="InterPro" id="IPR014716">
    <property type="entry name" value="Fibrinogen_a/b/g_C_1"/>
</dbReference>
<keyword evidence="1" id="KW-1015">Disulfide bond</keyword>
<proteinExistence type="predicted"/>
<feature type="signal peptide" evidence="2">
    <location>
        <begin position="1"/>
        <end position="20"/>
    </location>
</feature>
<dbReference type="NCBIfam" id="NF040941">
    <property type="entry name" value="GGGWT_bact"/>
    <property type="match status" value="1"/>
</dbReference>
<protein>
    <submittedName>
        <fullName evidence="4">Fibrinogen-related protein</fullName>
    </submittedName>
</protein>
<dbReference type="EMBL" id="GFWV01022640">
    <property type="protein sequence ID" value="MAA47367.1"/>
    <property type="molecule type" value="Transcribed_RNA"/>
</dbReference>
<dbReference type="PANTHER" id="PTHR19143">
    <property type="entry name" value="FIBRINOGEN/TENASCIN/ANGIOPOEITIN"/>
    <property type="match status" value="1"/>
</dbReference>
<dbReference type="PANTHER" id="PTHR19143:SF458">
    <property type="entry name" value="FIBRINOGEN C-TERMINAL DOMAIN-CONTAINING PROTEIN-RELATED"/>
    <property type="match status" value="1"/>
</dbReference>
<accession>A0A293MNT6</accession>
<reference evidence="4" key="1">
    <citation type="submission" date="2017-08" db="EMBL/GenBank/DDBJ databases">
        <title>Ornithodoros erraticus midgut genes differentially expressed after blood feeding.</title>
        <authorList>
            <person name="Oleaga A."/>
        </authorList>
    </citation>
    <scope>NUCLEOTIDE SEQUENCE</scope>
    <source>
        <strain evidence="4">Female</strain>
        <tissue evidence="4">Gut</tissue>
    </source>
</reference>
<dbReference type="PROSITE" id="PS51406">
    <property type="entry name" value="FIBRINOGEN_C_2"/>
    <property type="match status" value="1"/>
</dbReference>
<dbReference type="PROSITE" id="PS00514">
    <property type="entry name" value="FIBRINOGEN_C_1"/>
    <property type="match status" value="1"/>
</dbReference>